<gene>
    <name evidence="10" type="ORF">DFR79_12627</name>
</gene>
<dbReference type="EMBL" id="SNWX01000026">
    <property type="protein sequence ID" value="TDO83369.1"/>
    <property type="molecule type" value="Genomic_DNA"/>
</dbReference>
<dbReference type="OrthoDB" id="65739at2"/>
<dbReference type="GO" id="GO:0005886">
    <property type="term" value="C:plasma membrane"/>
    <property type="evidence" value="ECO:0007669"/>
    <property type="project" value="UniProtKB-SubCell"/>
</dbReference>
<dbReference type="AlphaFoldDB" id="A0A4R6LHD9"/>
<proteinExistence type="inferred from homology"/>
<keyword evidence="6 8" id="KW-0472">Membrane</keyword>
<sequence>MNLIKKIKTKESYKIITEFSFLQFFFWSTWAIYGAYLVYYLTDLGYSNMRIGTLMSIRTFMGLLGPPIVGYICDRLESRKIIFIISMVLMAIFVAPLTFYGDLMLAISIGVVGFLWEPQQSVLDSWILETSAHTAHNYGFMRAWGSIGFAIIVTIFGQVIERFGWRVHFMAYGIIAFIVVIIAFNIKDNSYSEQRQVESSTETKNISQNKKQNQNISPEEVELAAAKDVEVELEDKNIMRLFKNPDYIFILFITLLIFIPNQMLFVYLAPIIRSVGGNSTDLGYTLFFNALSEAPIFFVAKYFLEKYKTNSLLLFSAFFYLLRFIIAAAATSPVYFLFFGMLQSLSFGVFLVTVRYYVKLVAPAGLKTTAQSIAMMSAFGAAGIIGSLLGGYLIDNYGMSVMFRVGITLASIAVLVLAYVVIRERMNLEKAD</sequence>
<dbReference type="InterPro" id="IPR024989">
    <property type="entry name" value="MFS_assoc_dom"/>
</dbReference>
<dbReference type="InterPro" id="IPR020846">
    <property type="entry name" value="MFS_dom"/>
</dbReference>
<dbReference type="Proteomes" id="UP000295064">
    <property type="component" value="Unassembled WGS sequence"/>
</dbReference>
<dbReference type="GO" id="GO:0022857">
    <property type="term" value="F:transmembrane transporter activity"/>
    <property type="evidence" value="ECO:0007669"/>
    <property type="project" value="InterPro"/>
</dbReference>
<evidence type="ECO:0000256" key="6">
    <source>
        <dbReference type="ARBA" id="ARBA00023136"/>
    </source>
</evidence>
<comment type="subcellular location">
    <subcellularLocation>
        <location evidence="1">Cell membrane</location>
        <topology evidence="1">Multi-pass membrane protein</topology>
    </subcellularLocation>
</comment>
<dbReference type="Gene3D" id="1.20.1250.20">
    <property type="entry name" value="MFS general substrate transporter like domains"/>
    <property type="match status" value="2"/>
</dbReference>
<dbReference type="PROSITE" id="PS50850">
    <property type="entry name" value="MFS"/>
    <property type="match status" value="1"/>
</dbReference>
<keyword evidence="3" id="KW-0813">Transport</keyword>
<feature type="transmembrane region" description="Helical" evidence="8">
    <location>
        <begin position="336"/>
        <end position="358"/>
    </location>
</feature>
<dbReference type="Pfam" id="PF12832">
    <property type="entry name" value="MFS_1_like"/>
    <property type="match status" value="1"/>
</dbReference>
<feature type="transmembrane region" description="Helical" evidence="8">
    <location>
        <begin position="81"/>
        <end position="99"/>
    </location>
</feature>
<feature type="domain" description="Major facilitator superfamily (MFS) profile" evidence="9">
    <location>
        <begin position="15"/>
        <end position="425"/>
    </location>
</feature>
<protein>
    <submittedName>
        <fullName evidence="10">PPP family 3-phenylpropionic acid transporter</fullName>
    </submittedName>
</protein>
<evidence type="ECO:0000256" key="2">
    <source>
        <dbReference type="ARBA" id="ARBA00005241"/>
    </source>
</evidence>
<feature type="transmembrane region" description="Helical" evidence="8">
    <location>
        <begin position="311"/>
        <end position="330"/>
    </location>
</feature>
<feature type="transmembrane region" description="Helical" evidence="8">
    <location>
        <begin position="247"/>
        <end position="272"/>
    </location>
</feature>
<feature type="transmembrane region" description="Helical" evidence="8">
    <location>
        <begin position="105"/>
        <end position="128"/>
    </location>
</feature>
<accession>A0A4R6LHD9</accession>
<dbReference type="PANTHER" id="PTHR16172:SF41">
    <property type="entry name" value="MAJOR FACILITATOR SUPERFAMILY DOMAIN-CONTAINING PROTEIN 6-LIKE"/>
    <property type="match status" value="1"/>
</dbReference>
<dbReference type="RefSeq" id="WP_133515859.1">
    <property type="nucleotide sequence ID" value="NZ_SNWX01000026.1"/>
</dbReference>
<name>A0A4R6LHD9_9FIRM</name>
<feature type="transmembrane region" description="Helical" evidence="8">
    <location>
        <begin position="140"/>
        <end position="160"/>
    </location>
</feature>
<feature type="transmembrane region" description="Helical" evidence="8">
    <location>
        <begin position="166"/>
        <end position="186"/>
    </location>
</feature>
<evidence type="ECO:0000256" key="7">
    <source>
        <dbReference type="SAM" id="MobiDB-lite"/>
    </source>
</evidence>
<feature type="transmembrane region" description="Helical" evidence="8">
    <location>
        <begin position="21"/>
        <end position="39"/>
    </location>
</feature>
<evidence type="ECO:0000256" key="3">
    <source>
        <dbReference type="ARBA" id="ARBA00022448"/>
    </source>
</evidence>
<evidence type="ECO:0000256" key="1">
    <source>
        <dbReference type="ARBA" id="ARBA00004651"/>
    </source>
</evidence>
<feature type="transmembrane region" description="Helical" evidence="8">
    <location>
        <begin position="400"/>
        <end position="422"/>
    </location>
</feature>
<evidence type="ECO:0000256" key="4">
    <source>
        <dbReference type="ARBA" id="ARBA00022692"/>
    </source>
</evidence>
<dbReference type="SUPFAM" id="SSF103473">
    <property type="entry name" value="MFS general substrate transporter"/>
    <property type="match status" value="1"/>
</dbReference>
<evidence type="ECO:0000313" key="11">
    <source>
        <dbReference type="Proteomes" id="UP000295064"/>
    </source>
</evidence>
<keyword evidence="4 8" id="KW-0812">Transmembrane</keyword>
<evidence type="ECO:0000256" key="5">
    <source>
        <dbReference type="ARBA" id="ARBA00022989"/>
    </source>
</evidence>
<feature type="compositionally biased region" description="Low complexity" evidence="7">
    <location>
        <begin position="204"/>
        <end position="216"/>
    </location>
</feature>
<evidence type="ECO:0000259" key="9">
    <source>
        <dbReference type="PROSITE" id="PS50850"/>
    </source>
</evidence>
<comment type="similarity">
    <text evidence="2">Belongs to the major facilitator superfamily. MFSD6 family.</text>
</comment>
<feature type="transmembrane region" description="Helical" evidence="8">
    <location>
        <begin position="370"/>
        <end position="394"/>
    </location>
</feature>
<evidence type="ECO:0000313" key="10">
    <source>
        <dbReference type="EMBL" id="TDO83369.1"/>
    </source>
</evidence>
<feature type="transmembrane region" description="Helical" evidence="8">
    <location>
        <begin position="51"/>
        <end position="69"/>
    </location>
</feature>
<keyword evidence="5 8" id="KW-1133">Transmembrane helix</keyword>
<comment type="caution">
    <text evidence="10">The sequence shown here is derived from an EMBL/GenBank/DDBJ whole genome shotgun (WGS) entry which is preliminary data.</text>
</comment>
<evidence type="ECO:0000256" key="8">
    <source>
        <dbReference type="SAM" id="Phobius"/>
    </source>
</evidence>
<dbReference type="InterPro" id="IPR051717">
    <property type="entry name" value="MFS_MFSD6"/>
</dbReference>
<reference evidence="10 11" key="1">
    <citation type="submission" date="2019-03" db="EMBL/GenBank/DDBJ databases">
        <title>Subsurface microbial communities from deep shales in Ohio and West Virginia, USA.</title>
        <authorList>
            <person name="Wrighton K."/>
        </authorList>
    </citation>
    <scope>NUCLEOTIDE SEQUENCE [LARGE SCALE GENOMIC DNA]</scope>
    <source>
        <strain evidence="10 11">MA284_T2</strain>
    </source>
</reference>
<feature type="region of interest" description="Disordered" evidence="7">
    <location>
        <begin position="197"/>
        <end position="216"/>
    </location>
</feature>
<organism evidence="10 11">
    <name type="scientific">Halanaerobium saccharolyticum</name>
    <dbReference type="NCBI Taxonomy" id="43595"/>
    <lineage>
        <taxon>Bacteria</taxon>
        <taxon>Bacillati</taxon>
        <taxon>Bacillota</taxon>
        <taxon>Clostridia</taxon>
        <taxon>Halanaerobiales</taxon>
        <taxon>Halanaerobiaceae</taxon>
        <taxon>Halanaerobium</taxon>
    </lineage>
</organism>
<feature type="transmembrane region" description="Helical" evidence="8">
    <location>
        <begin position="284"/>
        <end position="304"/>
    </location>
</feature>
<dbReference type="InterPro" id="IPR036259">
    <property type="entry name" value="MFS_trans_sf"/>
</dbReference>
<dbReference type="PANTHER" id="PTHR16172">
    <property type="entry name" value="MAJOR FACILITATOR SUPERFAMILY DOMAIN-CONTAINING PROTEIN 6-LIKE"/>
    <property type="match status" value="1"/>
</dbReference>